<keyword evidence="2" id="KW-1185">Reference proteome</keyword>
<dbReference type="PANTHER" id="PTHR35043:SF7">
    <property type="entry name" value="TRANSCRIPTION FACTOR DOMAIN-CONTAINING PROTEIN"/>
    <property type="match status" value="1"/>
</dbReference>
<sequence length="203" mass="23185">MTICNLLLPEAFVMVGIHELSRALRLRKALRRRVPGWETFSLKQSFVVWKGLLYNNNNNNNNNKETSEKIYPEDMLRLAANGRLSFANYPADSEIKDRDKRDWTLKLLAISQTLYMTAAYAFCGFITTVVCFRCPQDIHAPFAVEVAQPAENRAHHTSDQSSEAEIVAVQPDNQVEAARPENLVNAEQQQETPARLMFRKAWS</sequence>
<reference evidence="1" key="1">
    <citation type="journal article" date="2023" name="Mol. Phylogenet. Evol.">
        <title>Genome-scale phylogeny and comparative genomics of the fungal order Sordariales.</title>
        <authorList>
            <person name="Hensen N."/>
            <person name="Bonometti L."/>
            <person name="Westerberg I."/>
            <person name="Brannstrom I.O."/>
            <person name="Guillou S."/>
            <person name="Cros-Aarteil S."/>
            <person name="Calhoun S."/>
            <person name="Haridas S."/>
            <person name="Kuo A."/>
            <person name="Mondo S."/>
            <person name="Pangilinan J."/>
            <person name="Riley R."/>
            <person name="LaButti K."/>
            <person name="Andreopoulos B."/>
            <person name="Lipzen A."/>
            <person name="Chen C."/>
            <person name="Yan M."/>
            <person name="Daum C."/>
            <person name="Ng V."/>
            <person name="Clum A."/>
            <person name="Steindorff A."/>
            <person name="Ohm R.A."/>
            <person name="Martin F."/>
            <person name="Silar P."/>
            <person name="Natvig D.O."/>
            <person name="Lalanne C."/>
            <person name="Gautier V."/>
            <person name="Ament-Velasquez S.L."/>
            <person name="Kruys A."/>
            <person name="Hutchinson M.I."/>
            <person name="Powell A.J."/>
            <person name="Barry K."/>
            <person name="Miller A.N."/>
            <person name="Grigoriev I.V."/>
            <person name="Debuchy R."/>
            <person name="Gladieux P."/>
            <person name="Hiltunen Thoren M."/>
            <person name="Johannesson H."/>
        </authorList>
    </citation>
    <scope>NUCLEOTIDE SEQUENCE</scope>
    <source>
        <strain evidence="1">CBS 232.78</strain>
    </source>
</reference>
<reference evidence="1" key="2">
    <citation type="submission" date="2023-06" db="EMBL/GenBank/DDBJ databases">
        <authorList>
            <consortium name="Lawrence Berkeley National Laboratory"/>
            <person name="Haridas S."/>
            <person name="Hensen N."/>
            <person name="Bonometti L."/>
            <person name="Westerberg I."/>
            <person name="Brannstrom I.O."/>
            <person name="Guillou S."/>
            <person name="Cros-Aarteil S."/>
            <person name="Calhoun S."/>
            <person name="Kuo A."/>
            <person name="Mondo S."/>
            <person name="Pangilinan J."/>
            <person name="Riley R."/>
            <person name="LaButti K."/>
            <person name="Andreopoulos B."/>
            <person name="Lipzen A."/>
            <person name="Chen C."/>
            <person name="Yanf M."/>
            <person name="Daum C."/>
            <person name="Ng V."/>
            <person name="Clum A."/>
            <person name="Steindorff A."/>
            <person name="Ohm R."/>
            <person name="Martin F."/>
            <person name="Silar P."/>
            <person name="Natvig D."/>
            <person name="Lalanne C."/>
            <person name="Gautier V."/>
            <person name="Ament-velasquez S.L."/>
            <person name="Kruys A."/>
            <person name="Hutchinson M.I."/>
            <person name="Powell A.J."/>
            <person name="Barry K."/>
            <person name="Miller A.N."/>
            <person name="Grigoriev I.V."/>
            <person name="Debuchy R."/>
            <person name="Gladieux P."/>
            <person name="Thoren M.H."/>
            <person name="Johannesson H."/>
        </authorList>
    </citation>
    <scope>NUCLEOTIDE SEQUENCE</scope>
    <source>
        <strain evidence="1">CBS 232.78</strain>
    </source>
</reference>
<name>A0AAE0TVG5_9PEZI</name>
<evidence type="ECO:0000313" key="2">
    <source>
        <dbReference type="Proteomes" id="UP001285441"/>
    </source>
</evidence>
<protein>
    <submittedName>
        <fullName evidence="1">Uncharacterized protein</fullName>
    </submittedName>
</protein>
<evidence type="ECO:0000313" key="1">
    <source>
        <dbReference type="EMBL" id="KAK3381084.1"/>
    </source>
</evidence>
<proteinExistence type="predicted"/>
<gene>
    <name evidence="1" type="ORF">B0H63DRAFT_523816</name>
</gene>
<accession>A0AAE0TVG5</accession>
<dbReference type="AlphaFoldDB" id="A0AAE0TVG5"/>
<dbReference type="EMBL" id="JAULSW010000005">
    <property type="protein sequence ID" value="KAK3381084.1"/>
    <property type="molecule type" value="Genomic_DNA"/>
</dbReference>
<dbReference type="PANTHER" id="PTHR35043">
    <property type="entry name" value="TRANSCRIPTION FACTOR DOMAIN-CONTAINING PROTEIN"/>
    <property type="match status" value="1"/>
</dbReference>
<comment type="caution">
    <text evidence="1">The sequence shown here is derived from an EMBL/GenBank/DDBJ whole genome shotgun (WGS) entry which is preliminary data.</text>
</comment>
<organism evidence="1 2">
    <name type="scientific">Podospora didyma</name>
    <dbReference type="NCBI Taxonomy" id="330526"/>
    <lineage>
        <taxon>Eukaryota</taxon>
        <taxon>Fungi</taxon>
        <taxon>Dikarya</taxon>
        <taxon>Ascomycota</taxon>
        <taxon>Pezizomycotina</taxon>
        <taxon>Sordariomycetes</taxon>
        <taxon>Sordariomycetidae</taxon>
        <taxon>Sordariales</taxon>
        <taxon>Podosporaceae</taxon>
        <taxon>Podospora</taxon>
    </lineage>
</organism>
<dbReference type="Proteomes" id="UP001285441">
    <property type="component" value="Unassembled WGS sequence"/>
</dbReference>